<reference evidence="1 2" key="1">
    <citation type="journal article" date="2023" name="ACS Omega">
        <title>Identification of the Neoaspergillic Acid Biosynthesis Gene Cluster by Establishing an In Vitro CRISPR-Ribonucleoprotein Genetic System in Aspergillus melleus.</title>
        <authorList>
            <person name="Yuan B."/>
            <person name="Grau M.F."/>
            <person name="Murata R.M."/>
            <person name="Torok T."/>
            <person name="Venkateswaran K."/>
            <person name="Stajich J.E."/>
            <person name="Wang C.C.C."/>
        </authorList>
    </citation>
    <scope>NUCLEOTIDE SEQUENCE [LARGE SCALE GENOMIC DNA]</scope>
    <source>
        <strain evidence="1 2">IMV 1140</strain>
    </source>
</reference>
<proteinExistence type="predicted"/>
<name>A0ACC3AVS9_9EURO</name>
<gene>
    <name evidence="1" type="primary">YEY2_1</name>
    <name evidence="1" type="ORF">N8T08_008391</name>
</gene>
<evidence type="ECO:0000313" key="2">
    <source>
        <dbReference type="Proteomes" id="UP001177260"/>
    </source>
</evidence>
<organism evidence="1 2">
    <name type="scientific">Aspergillus melleus</name>
    <dbReference type="NCBI Taxonomy" id="138277"/>
    <lineage>
        <taxon>Eukaryota</taxon>
        <taxon>Fungi</taxon>
        <taxon>Dikarya</taxon>
        <taxon>Ascomycota</taxon>
        <taxon>Pezizomycotina</taxon>
        <taxon>Eurotiomycetes</taxon>
        <taxon>Eurotiomycetidae</taxon>
        <taxon>Eurotiales</taxon>
        <taxon>Aspergillaceae</taxon>
        <taxon>Aspergillus</taxon>
        <taxon>Aspergillus subgen. Circumdati</taxon>
    </lineage>
</organism>
<dbReference type="Proteomes" id="UP001177260">
    <property type="component" value="Unassembled WGS sequence"/>
</dbReference>
<sequence>MLERREINFFRGSPAPNLVPTELLKQAASAALSDPAISGPGCDYGPDEGYSPLRENIAKWLTSVYRLPQSIDTERICITGGASQNLACLLQVFTDPVQTRAIWLPQPTYHLVFQVFEDGGFHGLLKAIPEDAEGMDARALDEAISRMESDPVTLDRLCETPIKPPLPYRKIYKHVVYCVPTFANPTGVTMPVSRREELVRVARKHDALIVSDDVYDFLHIFGATASTATVPPPRIVDIDRTLDGGLQDRFGNALSNGSFSKLVGPGCRVGWADGPGPLMYGLSQCGSNISGGAPSQLMSTFINQIVQDGSLATHIDKALIPACTRRFDAIMSAINHHLVPLGVSFQPDGESMPAGGYFVWLTLPGSLSSSKVCDQAKRVNLTLGNGTVFAVPGNDIPDLLHRQLRLCYMWVDEGDIVDGIVRLAEVIQSVLRG</sequence>
<comment type="caution">
    <text evidence="1">The sequence shown here is derived from an EMBL/GenBank/DDBJ whole genome shotgun (WGS) entry which is preliminary data.</text>
</comment>
<keyword evidence="1" id="KW-0808">Transferase</keyword>
<evidence type="ECO:0000313" key="1">
    <source>
        <dbReference type="EMBL" id="KAK1141878.1"/>
    </source>
</evidence>
<accession>A0ACC3AVS9</accession>
<dbReference type="EMBL" id="JAOPJF010000058">
    <property type="protein sequence ID" value="KAK1141878.1"/>
    <property type="molecule type" value="Genomic_DNA"/>
</dbReference>
<protein>
    <submittedName>
        <fullName evidence="1">Valine--pyruvate aminotransferase</fullName>
    </submittedName>
</protein>
<keyword evidence="1" id="KW-0032">Aminotransferase</keyword>
<keyword evidence="2" id="KW-1185">Reference proteome</keyword>